<gene>
    <name evidence="1" type="ORF">Tco_0627706</name>
</gene>
<name>A0ABQ4WN72_9ASTR</name>
<dbReference type="Proteomes" id="UP001151760">
    <property type="component" value="Unassembled WGS sequence"/>
</dbReference>
<evidence type="ECO:0000313" key="2">
    <source>
        <dbReference type="Proteomes" id="UP001151760"/>
    </source>
</evidence>
<comment type="caution">
    <text evidence="1">The sequence shown here is derived from an EMBL/GenBank/DDBJ whole genome shotgun (WGS) entry which is preliminary data.</text>
</comment>
<reference evidence="1" key="1">
    <citation type="journal article" date="2022" name="Int. J. Mol. Sci.">
        <title>Draft Genome of Tanacetum Coccineum: Genomic Comparison of Closely Related Tanacetum-Family Plants.</title>
        <authorList>
            <person name="Yamashiro T."/>
            <person name="Shiraishi A."/>
            <person name="Nakayama K."/>
            <person name="Satake H."/>
        </authorList>
    </citation>
    <scope>NUCLEOTIDE SEQUENCE</scope>
</reference>
<reference evidence="1" key="2">
    <citation type="submission" date="2022-01" db="EMBL/GenBank/DDBJ databases">
        <authorList>
            <person name="Yamashiro T."/>
            <person name="Shiraishi A."/>
            <person name="Satake H."/>
            <person name="Nakayama K."/>
        </authorList>
    </citation>
    <scope>NUCLEOTIDE SEQUENCE</scope>
</reference>
<proteinExistence type="predicted"/>
<protein>
    <submittedName>
        <fullName evidence="1">Uncharacterized protein</fullName>
    </submittedName>
</protein>
<dbReference type="EMBL" id="BQNB010008791">
    <property type="protein sequence ID" value="GJS54344.1"/>
    <property type="molecule type" value="Genomic_DNA"/>
</dbReference>
<evidence type="ECO:0000313" key="1">
    <source>
        <dbReference type="EMBL" id="GJS54344.1"/>
    </source>
</evidence>
<keyword evidence="2" id="KW-1185">Reference proteome</keyword>
<accession>A0ABQ4WN72</accession>
<sequence length="76" mass="8344">MVKSVFPRDSLAQAQDKATSIMEEAQIYVGFTLKSLSKEAQAVASRNDSLAIQECTQFDQTAMNQSPMIEESNGLD</sequence>
<organism evidence="1 2">
    <name type="scientific">Tanacetum coccineum</name>
    <dbReference type="NCBI Taxonomy" id="301880"/>
    <lineage>
        <taxon>Eukaryota</taxon>
        <taxon>Viridiplantae</taxon>
        <taxon>Streptophyta</taxon>
        <taxon>Embryophyta</taxon>
        <taxon>Tracheophyta</taxon>
        <taxon>Spermatophyta</taxon>
        <taxon>Magnoliopsida</taxon>
        <taxon>eudicotyledons</taxon>
        <taxon>Gunneridae</taxon>
        <taxon>Pentapetalae</taxon>
        <taxon>asterids</taxon>
        <taxon>campanulids</taxon>
        <taxon>Asterales</taxon>
        <taxon>Asteraceae</taxon>
        <taxon>Asteroideae</taxon>
        <taxon>Anthemideae</taxon>
        <taxon>Anthemidinae</taxon>
        <taxon>Tanacetum</taxon>
    </lineage>
</organism>